<organism evidence="4 5">
    <name type="scientific">Flexistipes sinusarabici</name>
    <dbReference type="NCBI Taxonomy" id="2352"/>
    <lineage>
        <taxon>Bacteria</taxon>
        <taxon>Pseudomonadati</taxon>
        <taxon>Deferribacterota</taxon>
        <taxon>Deferribacteres</taxon>
        <taxon>Deferribacterales</taxon>
        <taxon>Flexistipitaceae</taxon>
        <taxon>Flexistipes</taxon>
    </lineage>
</organism>
<dbReference type="EMBL" id="DPPF01000092">
    <property type="protein sequence ID" value="HCW92968.1"/>
    <property type="molecule type" value="Genomic_DNA"/>
</dbReference>
<reference evidence="4 5" key="1">
    <citation type="journal article" date="2018" name="Nat. Biotechnol.">
        <title>A standardized bacterial taxonomy based on genome phylogeny substantially revises the tree of life.</title>
        <authorList>
            <person name="Parks D.H."/>
            <person name="Chuvochina M."/>
            <person name="Waite D.W."/>
            <person name="Rinke C."/>
            <person name="Skarshewski A."/>
            <person name="Chaumeil P.A."/>
            <person name="Hugenholtz P."/>
        </authorList>
    </citation>
    <scope>NUCLEOTIDE SEQUENCE [LARGE SCALE GENOMIC DNA]</scope>
    <source>
        <strain evidence="4">UBA8672</strain>
    </source>
</reference>
<keyword evidence="2" id="KW-0813">Transport</keyword>
<dbReference type="Proteomes" id="UP000262325">
    <property type="component" value="Unassembled WGS sequence"/>
</dbReference>
<protein>
    <recommendedName>
        <fullName evidence="6">ABC transporter substrate-binding protein</fullName>
    </recommendedName>
</protein>
<dbReference type="PANTHER" id="PTHR42953:SF3">
    <property type="entry name" value="HIGH-AFFINITY ZINC UPTAKE SYSTEM PROTEIN ZNUA"/>
    <property type="match status" value="1"/>
</dbReference>
<evidence type="ECO:0000313" key="5">
    <source>
        <dbReference type="Proteomes" id="UP000262325"/>
    </source>
</evidence>
<dbReference type="InterPro" id="IPR050492">
    <property type="entry name" value="Bact_metal-bind_prot9"/>
</dbReference>
<dbReference type="GO" id="GO:0030001">
    <property type="term" value="P:metal ion transport"/>
    <property type="evidence" value="ECO:0007669"/>
    <property type="project" value="InterPro"/>
</dbReference>
<proteinExistence type="inferred from homology"/>
<sequence>MISFSESGRFFSIGSEFEQVWLDRLLSLNDNMKVRSITQHVPVSSGLDDPHVWMSPSNVKRKAEEVLSELSKMLPAKKTVFNSNYDSFAAKIDDIKNKIDKITKKCDTDKFITVHPVFGFFASEFQLEQIAVEKHGHEPSARYLSSLMEIIEEEKIKFIFSQPQVSQQYVKVIVEETGIAEEMIDPLSNDLFIMFENILSVFNKYCR</sequence>
<dbReference type="Gene3D" id="3.40.50.1980">
    <property type="entry name" value="Nitrogenase molybdenum iron protein domain"/>
    <property type="match status" value="2"/>
</dbReference>
<comment type="similarity">
    <text evidence="1">Belongs to the bacterial solute-binding protein 9 family.</text>
</comment>
<evidence type="ECO:0000256" key="1">
    <source>
        <dbReference type="ARBA" id="ARBA00011028"/>
    </source>
</evidence>
<accession>A0A3D5QB80</accession>
<comment type="caution">
    <text evidence="4">The sequence shown here is derived from an EMBL/GenBank/DDBJ whole genome shotgun (WGS) entry which is preliminary data.</text>
</comment>
<keyword evidence="3" id="KW-0732">Signal</keyword>
<name>A0A3D5QB80_FLESI</name>
<dbReference type="PANTHER" id="PTHR42953">
    <property type="entry name" value="HIGH-AFFINITY ZINC UPTAKE SYSTEM PROTEIN ZNUA-RELATED"/>
    <property type="match status" value="1"/>
</dbReference>
<evidence type="ECO:0000256" key="2">
    <source>
        <dbReference type="ARBA" id="ARBA00022448"/>
    </source>
</evidence>
<dbReference type="GO" id="GO:0046872">
    <property type="term" value="F:metal ion binding"/>
    <property type="evidence" value="ECO:0007669"/>
    <property type="project" value="InterPro"/>
</dbReference>
<dbReference type="AlphaFoldDB" id="A0A3D5QB80"/>
<dbReference type="SUPFAM" id="SSF53807">
    <property type="entry name" value="Helical backbone' metal receptor"/>
    <property type="match status" value="1"/>
</dbReference>
<dbReference type="InterPro" id="IPR006127">
    <property type="entry name" value="ZnuA-like"/>
</dbReference>
<evidence type="ECO:0000256" key="3">
    <source>
        <dbReference type="ARBA" id="ARBA00022729"/>
    </source>
</evidence>
<evidence type="ECO:0008006" key="6">
    <source>
        <dbReference type="Google" id="ProtNLM"/>
    </source>
</evidence>
<dbReference type="Pfam" id="PF01297">
    <property type="entry name" value="ZnuA"/>
    <property type="match status" value="1"/>
</dbReference>
<evidence type="ECO:0000313" key="4">
    <source>
        <dbReference type="EMBL" id="HCW92968.1"/>
    </source>
</evidence>
<gene>
    <name evidence="4" type="ORF">DHM44_04725</name>
</gene>